<dbReference type="Pfam" id="PF08617">
    <property type="entry name" value="CGI-121"/>
    <property type="match status" value="1"/>
</dbReference>
<dbReference type="SUPFAM" id="SSF143870">
    <property type="entry name" value="PF0523-like"/>
    <property type="match status" value="1"/>
</dbReference>
<dbReference type="EMBL" id="RXGA01000001">
    <property type="protein sequence ID" value="RWX73977.1"/>
    <property type="molecule type" value="Genomic_DNA"/>
</dbReference>
<organism evidence="2 3">
    <name type="scientific">Methanosuratincola subterraneus</name>
    <dbReference type="NCBI Taxonomy" id="2593994"/>
    <lineage>
        <taxon>Archaea</taxon>
        <taxon>Thermoproteota</taxon>
        <taxon>Methanosuratincolia</taxon>
        <taxon>Candidatus Methanomethylicales</taxon>
        <taxon>Candidatus Methanomethylicaceae</taxon>
        <taxon>Candidatus Methanosuratincola (ex Vanwonterghem et al. 2016)</taxon>
    </lineage>
</organism>
<dbReference type="InterPro" id="IPR013926">
    <property type="entry name" value="CGI121/TPRKB"/>
</dbReference>
<name>A0A444L8Q9_METS7</name>
<evidence type="ECO:0000313" key="2">
    <source>
        <dbReference type="EMBL" id="RWX73977.1"/>
    </source>
</evidence>
<dbReference type="Gene3D" id="3.30.2380.10">
    <property type="entry name" value="CGI121/TPRKB"/>
    <property type="match status" value="1"/>
</dbReference>
<proteinExistence type="inferred from homology"/>
<dbReference type="AlphaFoldDB" id="A0A444L8Q9"/>
<gene>
    <name evidence="2" type="ORF">Metus_0002</name>
</gene>
<dbReference type="InterPro" id="IPR036504">
    <property type="entry name" value="CGI121/TPRKB_sf"/>
</dbReference>
<protein>
    <submittedName>
        <fullName evidence="2">Uncharacterized protein</fullName>
    </submittedName>
</protein>
<dbReference type="Proteomes" id="UP000288215">
    <property type="component" value="Unassembled WGS sequence"/>
</dbReference>
<evidence type="ECO:0000256" key="1">
    <source>
        <dbReference type="ARBA" id="ARBA00005546"/>
    </source>
</evidence>
<reference evidence="2 3" key="1">
    <citation type="submission" date="2018-12" db="EMBL/GenBank/DDBJ databases">
        <title>The complete genome of the methanogenic archaea of the candidate phylum Verstraetearchaeota, obtained from the metagenome of underground thermal water.</title>
        <authorList>
            <person name="Kadnikov V.V."/>
            <person name="Mardanov A.V."/>
            <person name="Beletsky A.V."/>
            <person name="Karnachuk O.V."/>
            <person name="Ravin N.V."/>
        </authorList>
    </citation>
    <scope>NUCLEOTIDE SEQUENCE [LARGE SCALE GENOMIC DNA]</scope>
    <source>
        <strain evidence="2">Ch88</strain>
    </source>
</reference>
<sequence>MRVCNLGKGQFALLLMSGLRPRPGADPRPLLAKYSESPSLQILDACLVAGEAHLITAATLAKRSWEAGENVSRTPANEVLLYASSKRQIREAIEFMGVRDQSEGWVAVAVCESESQAMCVMQDLLAAGTEDDSLIDLCDSKCPFIESKFGISWDEVLCTIPLVGSRVRAVSSLVVERVSISDLFR</sequence>
<comment type="similarity">
    <text evidence="1">Belongs to the CGI121/TPRKB family.</text>
</comment>
<dbReference type="NCBIfam" id="NF011465">
    <property type="entry name" value="PRK14886.1-1"/>
    <property type="match status" value="1"/>
</dbReference>
<comment type="caution">
    <text evidence="2">The sequence shown here is derived from an EMBL/GenBank/DDBJ whole genome shotgun (WGS) entry which is preliminary data.</text>
</comment>
<accession>A0A444L8Q9</accession>
<evidence type="ECO:0000313" key="3">
    <source>
        <dbReference type="Proteomes" id="UP000288215"/>
    </source>
</evidence>